<dbReference type="AlphaFoldDB" id="A0AA86PFH3"/>
<comment type="caution">
    <text evidence="1">The sequence shown here is derived from an EMBL/GenBank/DDBJ whole genome shotgun (WGS) entry which is preliminary data.</text>
</comment>
<dbReference type="EMBL" id="CAXDID020000339">
    <property type="protein sequence ID" value="CAL6079202.1"/>
    <property type="molecule type" value="Genomic_DNA"/>
</dbReference>
<proteinExistence type="predicted"/>
<gene>
    <name evidence="1" type="ORF">HINF_LOCUS22432</name>
    <name evidence="2" type="ORF">HINF_LOCUS59270</name>
</gene>
<keyword evidence="3" id="KW-1185">Reference proteome</keyword>
<dbReference type="EMBL" id="CATOUU010000589">
    <property type="protein sequence ID" value="CAI9934787.1"/>
    <property type="molecule type" value="Genomic_DNA"/>
</dbReference>
<reference evidence="2 3" key="2">
    <citation type="submission" date="2024-07" db="EMBL/GenBank/DDBJ databases">
        <authorList>
            <person name="Akdeniz Z."/>
        </authorList>
    </citation>
    <scope>NUCLEOTIDE SEQUENCE [LARGE SCALE GENOMIC DNA]</scope>
</reference>
<protein>
    <submittedName>
        <fullName evidence="2">Hypothetical_protein</fullName>
    </submittedName>
</protein>
<accession>A0AA86PFH3</accession>
<name>A0AA86PFH3_9EUKA</name>
<dbReference type="Proteomes" id="UP001642409">
    <property type="component" value="Unassembled WGS sequence"/>
</dbReference>
<evidence type="ECO:0000313" key="3">
    <source>
        <dbReference type="Proteomes" id="UP001642409"/>
    </source>
</evidence>
<evidence type="ECO:0000313" key="1">
    <source>
        <dbReference type="EMBL" id="CAI9934787.1"/>
    </source>
</evidence>
<reference evidence="1" key="1">
    <citation type="submission" date="2023-06" db="EMBL/GenBank/DDBJ databases">
        <authorList>
            <person name="Kurt Z."/>
        </authorList>
    </citation>
    <scope>NUCLEOTIDE SEQUENCE</scope>
</reference>
<organism evidence="1">
    <name type="scientific">Hexamita inflata</name>
    <dbReference type="NCBI Taxonomy" id="28002"/>
    <lineage>
        <taxon>Eukaryota</taxon>
        <taxon>Metamonada</taxon>
        <taxon>Diplomonadida</taxon>
        <taxon>Hexamitidae</taxon>
        <taxon>Hexamitinae</taxon>
        <taxon>Hexamita</taxon>
    </lineage>
</organism>
<evidence type="ECO:0000313" key="2">
    <source>
        <dbReference type="EMBL" id="CAL6079202.1"/>
    </source>
</evidence>
<sequence>MSTNSFQRKLTSKMAYNPLYMSQVEKHTPDLILDRPHVKKQHILAPGRLSANLTPKLQQQPERAKIVFNHKQSPIKEELSNIQVILQISSAFLNKFVPVLNNSRLKNEKNQFLLERRFMSEQQFRGNLVSEDPEIVEKVIRGHVQKINELKCDLEFEYIKQLTEWLTIYQNINRGQVKRKQLDTKQTEMIQKIKSLVSNYKNMQYALGQNNRTMEISIVHFIQYEGFSEVKQINKILNTIRQKYTEQLQLNNPHIQLIAALRDIFSETLKTAQNENIIAEIEPVISSFVNSEYIHICNKDNDLETFAKLQEQTLWISTEAQQKLNKIHQEQVAKGNKKANKILNLLKIEKMFYDRVKEAQNEAQLKGIKNSFDDLRIKNAVELI</sequence>